<feature type="compositionally biased region" description="Basic and acidic residues" evidence="1">
    <location>
        <begin position="131"/>
        <end position="145"/>
    </location>
</feature>
<evidence type="ECO:0000313" key="3">
    <source>
        <dbReference type="Proteomes" id="UP001141552"/>
    </source>
</evidence>
<accession>A0A9Q0JI04</accession>
<feature type="compositionally biased region" description="Pro residues" evidence="1">
    <location>
        <begin position="149"/>
        <end position="161"/>
    </location>
</feature>
<comment type="caution">
    <text evidence="2">The sequence shown here is derived from an EMBL/GenBank/DDBJ whole genome shotgun (WGS) entry which is preliminary data.</text>
</comment>
<dbReference type="OrthoDB" id="1932806at2759"/>
<feature type="compositionally biased region" description="Basic and acidic residues" evidence="1">
    <location>
        <begin position="166"/>
        <end position="177"/>
    </location>
</feature>
<proteinExistence type="predicted"/>
<dbReference type="PANTHER" id="PTHR47911">
    <property type="entry name" value="HYDROXYPROLINE-RICH GLYCOPROTEIN-LIKE"/>
    <property type="match status" value="1"/>
</dbReference>
<reference evidence="2" key="2">
    <citation type="journal article" date="2023" name="Plants (Basel)">
        <title>Annotation of the Turnera subulata (Passifloraceae) Draft Genome Reveals the S-Locus Evolved after the Divergence of Turneroideae from Passifloroideae in a Stepwise Manner.</title>
        <authorList>
            <person name="Henning P.M."/>
            <person name="Roalson E.H."/>
            <person name="Mir W."/>
            <person name="McCubbin A.G."/>
            <person name="Shore J.S."/>
        </authorList>
    </citation>
    <scope>NUCLEOTIDE SEQUENCE</scope>
    <source>
        <strain evidence="2">F60SS</strain>
    </source>
</reference>
<keyword evidence="3" id="KW-1185">Reference proteome</keyword>
<evidence type="ECO:0000256" key="1">
    <source>
        <dbReference type="SAM" id="MobiDB-lite"/>
    </source>
</evidence>
<name>A0A9Q0JI04_9ROSI</name>
<feature type="compositionally biased region" description="Basic and acidic residues" evidence="1">
    <location>
        <begin position="93"/>
        <end position="107"/>
    </location>
</feature>
<dbReference type="AlphaFoldDB" id="A0A9Q0JI04"/>
<protein>
    <submittedName>
        <fullName evidence="2">Uncharacterized protein</fullName>
    </submittedName>
</protein>
<evidence type="ECO:0000313" key="2">
    <source>
        <dbReference type="EMBL" id="KAJ4842399.1"/>
    </source>
</evidence>
<reference evidence="2" key="1">
    <citation type="submission" date="2022-02" db="EMBL/GenBank/DDBJ databases">
        <authorList>
            <person name="Henning P.M."/>
            <person name="McCubbin A.G."/>
            <person name="Shore J.S."/>
        </authorList>
    </citation>
    <scope>NUCLEOTIDE SEQUENCE</scope>
    <source>
        <strain evidence="2">F60SS</strain>
        <tissue evidence="2">Leaves</tissue>
    </source>
</reference>
<sequence length="421" mass="45253">MRGTLTLGRRFPHHTRISPFSTSSSSGGRGRGSGGPTHFDFVGGRDTSAPGHPTPEPDPSPAAAGLGHGHGRGRAFPSAPVHPAFSSAGRGRAGLESRPIPEPHRPLDANLPAGVLSSLTSGGGAGRGKAAVKDGEAAAKEENRHARPRPSPSRSPNPNPSPITESRPKLSREEAVKRAVGILSRDGGGDGEAAEGGRGRGRGGGRGRGRGGWRRDREREEDAEDGLGEGALAATYEEMEEVGRAIGPETREMLIQGWKEITDRVLPSPMDDAVVDALHTNLLIECEPEYLMPDLSRNPDIDDNPPMPLPEVLDKVKPFIMAYEGLETNEQWQEAVDETMKNLPLLKEIVDHYSGPDTVTAKQQQQELERVANTIPQSAPPPVHRFAHRALLSLQSNPGWGFDKKCQFMDKLVREVANNPK</sequence>
<dbReference type="Proteomes" id="UP001141552">
    <property type="component" value="Unassembled WGS sequence"/>
</dbReference>
<feature type="region of interest" description="Disordered" evidence="1">
    <location>
        <begin position="1"/>
        <end position="225"/>
    </location>
</feature>
<gene>
    <name evidence="2" type="ORF">Tsubulata_000950</name>
</gene>
<feature type="compositionally biased region" description="Basic residues" evidence="1">
    <location>
        <begin position="199"/>
        <end position="212"/>
    </location>
</feature>
<dbReference type="EMBL" id="JAKUCV010002500">
    <property type="protein sequence ID" value="KAJ4842399.1"/>
    <property type="molecule type" value="Genomic_DNA"/>
</dbReference>
<dbReference type="PANTHER" id="PTHR47911:SF1">
    <property type="entry name" value="OS06G0664400 PROTEIN"/>
    <property type="match status" value="1"/>
</dbReference>
<organism evidence="2 3">
    <name type="scientific">Turnera subulata</name>
    <dbReference type="NCBI Taxonomy" id="218843"/>
    <lineage>
        <taxon>Eukaryota</taxon>
        <taxon>Viridiplantae</taxon>
        <taxon>Streptophyta</taxon>
        <taxon>Embryophyta</taxon>
        <taxon>Tracheophyta</taxon>
        <taxon>Spermatophyta</taxon>
        <taxon>Magnoliopsida</taxon>
        <taxon>eudicotyledons</taxon>
        <taxon>Gunneridae</taxon>
        <taxon>Pentapetalae</taxon>
        <taxon>rosids</taxon>
        <taxon>fabids</taxon>
        <taxon>Malpighiales</taxon>
        <taxon>Passifloraceae</taxon>
        <taxon>Turnera</taxon>
    </lineage>
</organism>